<comment type="caution">
    <text evidence="4">The sequence shown here is derived from an EMBL/GenBank/DDBJ whole genome shotgun (WGS) entry which is preliminary data.</text>
</comment>
<keyword evidence="2" id="KW-0812">Transmembrane</keyword>
<dbReference type="Pfam" id="PF05707">
    <property type="entry name" value="Zot"/>
    <property type="match status" value="1"/>
</dbReference>
<evidence type="ECO:0000313" key="4">
    <source>
        <dbReference type="EMBL" id="PNI03460.1"/>
    </source>
</evidence>
<evidence type="ECO:0000313" key="5">
    <source>
        <dbReference type="Proteomes" id="UP000236449"/>
    </source>
</evidence>
<evidence type="ECO:0000256" key="2">
    <source>
        <dbReference type="SAM" id="Phobius"/>
    </source>
</evidence>
<dbReference type="OrthoDB" id="6280543at2"/>
<feature type="transmembrane region" description="Helical" evidence="2">
    <location>
        <begin position="273"/>
        <end position="296"/>
    </location>
</feature>
<accession>A0A2J8HYW3</accession>
<dbReference type="RefSeq" id="WP_102966807.1">
    <property type="nucleotide sequence ID" value="NZ_POSK01000011.1"/>
</dbReference>
<dbReference type="AlphaFoldDB" id="A0A2J8HYW3"/>
<dbReference type="InterPro" id="IPR027417">
    <property type="entry name" value="P-loop_NTPase"/>
</dbReference>
<dbReference type="EMBL" id="POSK01000011">
    <property type="protein sequence ID" value="PNI03460.1"/>
    <property type="molecule type" value="Genomic_DNA"/>
</dbReference>
<keyword evidence="2" id="KW-0472">Membrane</keyword>
<feature type="region of interest" description="Disordered" evidence="1">
    <location>
        <begin position="307"/>
        <end position="345"/>
    </location>
</feature>
<feature type="compositionally biased region" description="Low complexity" evidence="1">
    <location>
        <begin position="307"/>
        <end position="321"/>
    </location>
</feature>
<evidence type="ECO:0000259" key="3">
    <source>
        <dbReference type="Pfam" id="PF05707"/>
    </source>
</evidence>
<protein>
    <submittedName>
        <fullName evidence="4">Toxin</fullName>
    </submittedName>
</protein>
<proteinExistence type="predicted"/>
<reference evidence="4 5" key="1">
    <citation type="submission" date="2018-01" db="EMBL/GenBank/DDBJ databases">
        <title>Draft genome sequences of six Vibrio diazotrophicus strains isolated from deep-sea sediments of the Baltic Sea.</title>
        <authorList>
            <person name="Castillo D."/>
            <person name="Vandieken V."/>
            <person name="Chiang O."/>
            <person name="Middelboe M."/>
        </authorList>
    </citation>
    <scope>NUCLEOTIDE SEQUENCE [LARGE SCALE GENOMIC DNA]</scope>
    <source>
        <strain evidence="4 5">60.27F</strain>
    </source>
</reference>
<dbReference type="Gene3D" id="3.40.50.300">
    <property type="entry name" value="P-loop containing nucleotide triphosphate hydrolases"/>
    <property type="match status" value="1"/>
</dbReference>
<gene>
    <name evidence="4" type="ORF">C1N32_16540</name>
</gene>
<feature type="compositionally biased region" description="Gly residues" evidence="1">
    <location>
        <begin position="322"/>
        <end position="338"/>
    </location>
</feature>
<dbReference type="InterPro" id="IPR008900">
    <property type="entry name" value="Zot_N"/>
</dbReference>
<dbReference type="Proteomes" id="UP000236449">
    <property type="component" value="Unassembled WGS sequence"/>
</dbReference>
<sequence length="458" mass="51076">MAITIRTGANGSYKSSYVCHFVILPALKAGRVVVTNIEGMQPLEEIEKRLDITFPSTARLIRIFSRDKNGIDLWQHFFSWCPLGALIVIDECQDIFSKNIGFRMEKVSGRPLSDFLPNLPKDYEAFFHSRYLPVDMTQLDASEVDDRGQAEYDEQGRIIYPFSFNEGFMRHRKYNWDIELLSPDWGQIDTAIRACAEQCFFHKGNDGMFWARRKPYIYKHPKNTATPVIPKGKDPNVLSVKIPLEAFLLYKSTATGTAKQSGAVNVLYKNPKFLATFVIGIGCMGYFVYGLSGLVFGASEKDAQSSSSVNESQVSGSSSGVVKGGAQSGGNVSNGGNSGASNARAGDSVSLASNRLELIRQMLGLYEIQNLYYTGHVTQNGDKGFRFMVTLEANTPEGTYRFDDTFLKANNITYVHFDDCLLRLTKETVQLNVFCKPKEKDIPQNTTEQADIKLGSVF</sequence>
<name>A0A2J8HYW3_VIBDI</name>
<evidence type="ECO:0000256" key="1">
    <source>
        <dbReference type="SAM" id="MobiDB-lite"/>
    </source>
</evidence>
<keyword evidence="2" id="KW-1133">Transmembrane helix</keyword>
<organism evidence="4 5">
    <name type="scientific">Vibrio diazotrophicus</name>
    <dbReference type="NCBI Taxonomy" id="685"/>
    <lineage>
        <taxon>Bacteria</taxon>
        <taxon>Pseudomonadati</taxon>
        <taxon>Pseudomonadota</taxon>
        <taxon>Gammaproteobacteria</taxon>
        <taxon>Vibrionales</taxon>
        <taxon>Vibrionaceae</taxon>
        <taxon>Vibrio</taxon>
    </lineage>
</organism>
<feature type="domain" description="Zona occludens toxin N-terminal" evidence="3">
    <location>
        <begin position="2"/>
        <end position="256"/>
    </location>
</feature>